<protein>
    <submittedName>
        <fullName evidence="2">Uncharacterized protein</fullName>
    </submittedName>
</protein>
<dbReference type="EMBL" id="JBDLNU010000006">
    <property type="protein sequence ID" value="MFM1731137.1"/>
    <property type="molecule type" value="Genomic_DNA"/>
</dbReference>
<sequence length="633" mass="67318">MAARRSMRLCVPGDGGKFGTSRALTVRLPCSPAAVPLYNTHGRTVLLVLDFDAKHLGTAQVDADVERVLSWLHECGGRTVTDRSTSGGRHVLVPLPTDTPLRVDDLRILLTLLEERLPTFDKNPMLGSSHGCISVPGSLCREGGHRQLDGTLADAVSAFTLRSERGVVGSMVAMLGGGGVRQSRPRTAVAVVETSLACEERLVGTGDSRRLHPRYCRTTAVPAAVAAFARAGEIDSARWPTPSEARQSVICHAVLRGSSAADIEAALQSADYAGLREAYDRYGFQSRIAKSLRSDVAKALTWAASVAPQFRDLTHENKHTGGNGGTDSSRSDPIRRRWLSAAQAWIDQEFLGSRQRPILLAVVQSLAYTSALAGETVEGVPVVAIGGRSLSHAAGLMSESTVWAALRLLRETPGSPVLRVARGVGQLPDRYALTTAAGVAAPDEVALERAHVEPVHQAWSVLGLRGRTVYDLIRGGRVTTAADAFAAAKLGQSAGYAILADLRVSGLITLEKGAVAATDRTLDDVAADAGLDVVAAERIIRHRAERLLWHMWLECRFGPPPDHDTADQRDATLAAALSSAPVLDAQDSELIWAATMAAGPPPADPADQDQRQDLDAFDLLSDILGAVLIPEPS</sequence>
<name>A0ABW9G0E2_9NOCA</name>
<evidence type="ECO:0000256" key="1">
    <source>
        <dbReference type="SAM" id="MobiDB-lite"/>
    </source>
</evidence>
<feature type="region of interest" description="Disordered" evidence="1">
    <location>
        <begin position="313"/>
        <end position="332"/>
    </location>
</feature>
<keyword evidence="3" id="KW-1185">Reference proteome</keyword>
<organism evidence="2 3">
    <name type="scientific">Prescottella soli</name>
    <dbReference type="NCBI Taxonomy" id="1543852"/>
    <lineage>
        <taxon>Bacteria</taxon>
        <taxon>Bacillati</taxon>
        <taxon>Actinomycetota</taxon>
        <taxon>Actinomycetes</taxon>
        <taxon>Mycobacteriales</taxon>
        <taxon>Nocardiaceae</taxon>
        <taxon>Prescottella</taxon>
    </lineage>
</organism>
<gene>
    <name evidence="2" type="ORF">ABEU19_004688</name>
</gene>
<evidence type="ECO:0000313" key="2">
    <source>
        <dbReference type="EMBL" id="MFM1731137.1"/>
    </source>
</evidence>
<evidence type="ECO:0000313" key="3">
    <source>
        <dbReference type="Proteomes" id="UP001629744"/>
    </source>
</evidence>
<accession>A0ABW9G0E2</accession>
<dbReference type="Proteomes" id="UP001629744">
    <property type="component" value="Unassembled WGS sequence"/>
</dbReference>
<proteinExistence type="predicted"/>
<comment type="caution">
    <text evidence="2">The sequence shown here is derived from an EMBL/GenBank/DDBJ whole genome shotgun (WGS) entry which is preliminary data.</text>
</comment>
<reference evidence="2 3" key="1">
    <citation type="submission" date="2023-11" db="EMBL/GenBank/DDBJ databases">
        <authorList>
            <person name="Val-Calvo J."/>
            <person name="Scortti M."/>
            <person name="Vazquez-Boland J."/>
        </authorList>
    </citation>
    <scope>NUCLEOTIDE SEQUENCE [LARGE SCALE GENOMIC DNA]</scope>
    <source>
        <strain evidence="2 3">DSM 46662</strain>
    </source>
</reference>
<dbReference type="RefSeq" id="WP_348610990.1">
    <property type="nucleotide sequence ID" value="NZ_CP157276.1"/>
</dbReference>